<comment type="similarity">
    <text evidence="2 8">Belongs to the short-chain dehydrogenases/reductases (SDR) family.</text>
</comment>
<keyword evidence="9" id="KW-0444">Lipid biosynthesis</keyword>
<keyword evidence="9" id="KW-0443">Lipid metabolism</keyword>
<gene>
    <name evidence="11" type="primary">fabG</name>
    <name evidence="11" type="ORF">D4A81_11660</name>
</gene>
<dbReference type="PANTHER" id="PTHR42879:SF2">
    <property type="entry name" value="3-OXOACYL-[ACYL-CARRIER-PROTEIN] REDUCTASE FABG"/>
    <property type="match status" value="1"/>
</dbReference>
<reference evidence="11 12" key="1">
    <citation type="submission" date="2018-09" db="EMBL/GenBank/DDBJ databases">
        <title>Genome sequencing of Lachnoanaerobaculum umeaense DSM 23576.</title>
        <authorList>
            <person name="Kook J.-K."/>
            <person name="Park S.-N."/>
            <person name="Lim Y.K."/>
        </authorList>
    </citation>
    <scope>NUCLEOTIDE SEQUENCE [LARGE SCALE GENOMIC DNA]</scope>
    <source>
        <strain evidence="12">DSM 23576 \ CCUG 58757</strain>
    </source>
</reference>
<dbReference type="GO" id="GO:0051287">
    <property type="term" value="F:NAD binding"/>
    <property type="evidence" value="ECO:0007669"/>
    <property type="project" value="UniProtKB-UniRule"/>
</dbReference>
<feature type="domain" description="Ketoreductase" evidence="10">
    <location>
        <begin position="7"/>
        <end position="192"/>
    </location>
</feature>
<dbReference type="NCBIfam" id="NF005559">
    <property type="entry name" value="PRK07231.1"/>
    <property type="match status" value="1"/>
</dbReference>
<protein>
    <recommendedName>
        <fullName evidence="3 9">3-oxoacyl-[acyl-carrier-protein] reductase</fullName>
        <ecNumber evidence="3 9">1.1.1.100</ecNumber>
    </recommendedName>
</protein>
<dbReference type="CDD" id="cd05333">
    <property type="entry name" value="BKR_SDR_c"/>
    <property type="match status" value="1"/>
</dbReference>
<dbReference type="InterPro" id="IPR036291">
    <property type="entry name" value="NAD(P)-bd_dom_sf"/>
</dbReference>
<dbReference type="PRINTS" id="PR00080">
    <property type="entry name" value="SDRFAMILY"/>
</dbReference>
<dbReference type="RefSeq" id="WP_111524257.1">
    <property type="nucleotide sequence ID" value="NZ_CP032364.1"/>
</dbReference>
<evidence type="ECO:0000256" key="5">
    <source>
        <dbReference type="ARBA" id="ARBA00023002"/>
    </source>
</evidence>
<evidence type="ECO:0000256" key="4">
    <source>
        <dbReference type="ARBA" id="ARBA00022857"/>
    </source>
</evidence>
<dbReference type="EMBL" id="CP032364">
    <property type="protein sequence ID" value="AYB00518.1"/>
    <property type="molecule type" value="Genomic_DNA"/>
</dbReference>
<comment type="catalytic activity">
    <reaction evidence="7 9">
        <text>a (3R)-hydroxyacyl-[ACP] + NADP(+) = a 3-oxoacyl-[ACP] + NADPH + H(+)</text>
        <dbReference type="Rhea" id="RHEA:17397"/>
        <dbReference type="Rhea" id="RHEA-COMP:9916"/>
        <dbReference type="Rhea" id="RHEA-COMP:9945"/>
        <dbReference type="ChEBI" id="CHEBI:15378"/>
        <dbReference type="ChEBI" id="CHEBI:57783"/>
        <dbReference type="ChEBI" id="CHEBI:58349"/>
        <dbReference type="ChEBI" id="CHEBI:78776"/>
        <dbReference type="ChEBI" id="CHEBI:78827"/>
        <dbReference type="EC" id="1.1.1.100"/>
    </reaction>
</comment>
<dbReference type="AlphaFoldDB" id="A0A385Q476"/>
<dbReference type="SMART" id="SM00822">
    <property type="entry name" value="PKS_KR"/>
    <property type="match status" value="1"/>
</dbReference>
<dbReference type="OrthoDB" id="9803333at2"/>
<evidence type="ECO:0000256" key="8">
    <source>
        <dbReference type="RuleBase" id="RU000363"/>
    </source>
</evidence>
<evidence type="ECO:0000256" key="6">
    <source>
        <dbReference type="ARBA" id="ARBA00023221"/>
    </source>
</evidence>
<dbReference type="GO" id="GO:0004316">
    <property type="term" value="F:3-oxoacyl-[acyl-carrier-protein] reductase (NADPH) activity"/>
    <property type="evidence" value="ECO:0007669"/>
    <property type="project" value="UniProtKB-UniRule"/>
</dbReference>
<dbReference type="PROSITE" id="PS00061">
    <property type="entry name" value="ADH_SHORT"/>
    <property type="match status" value="1"/>
</dbReference>
<organism evidence="11 12">
    <name type="scientific">Lachnoanaerobaculum umeaense</name>
    <dbReference type="NCBI Taxonomy" id="617123"/>
    <lineage>
        <taxon>Bacteria</taxon>
        <taxon>Bacillati</taxon>
        <taxon>Bacillota</taxon>
        <taxon>Clostridia</taxon>
        <taxon>Lachnospirales</taxon>
        <taxon>Lachnospiraceae</taxon>
        <taxon>Lachnoanaerobaculum</taxon>
    </lineage>
</organism>
<dbReference type="Proteomes" id="UP000265562">
    <property type="component" value="Chromosome"/>
</dbReference>
<dbReference type="PRINTS" id="PR00081">
    <property type="entry name" value="GDHRDH"/>
</dbReference>
<sequence>MKRLEGKTALVTGAGRGIGAAIAKKLAADGALVYVNYASSSEAAKKVAKEIEESGGRAKICQCDISDYDSTKEMIENIISEDGAVDILVNNAGITKDNIMMRMKPEDFDAVIATNLKGSFNTMQVVSKYMIKKRSGRIINISSVTGVMGNAGQINYAASKAGVIGMTKTAAREMASRNITVNAIAPGYIKTDMTEAMTDDAKAKINSFIPLGYQGEAIDIANMVAYLAGEEGRYITGQVIKIDGGMSM</sequence>
<keyword evidence="4 9" id="KW-0521">NADP</keyword>
<evidence type="ECO:0000256" key="9">
    <source>
        <dbReference type="RuleBase" id="RU366074"/>
    </source>
</evidence>
<keyword evidence="6" id="KW-0753">Steroid metabolism</keyword>
<evidence type="ECO:0000313" key="12">
    <source>
        <dbReference type="Proteomes" id="UP000265562"/>
    </source>
</evidence>
<dbReference type="GO" id="GO:0006633">
    <property type="term" value="P:fatty acid biosynthetic process"/>
    <property type="evidence" value="ECO:0007669"/>
    <property type="project" value="UniProtKB-UniPathway"/>
</dbReference>
<dbReference type="KEGG" id="lua:D4A81_11660"/>
<keyword evidence="5 9" id="KW-0560">Oxidoreductase</keyword>
<dbReference type="Pfam" id="PF00106">
    <property type="entry name" value="adh_short"/>
    <property type="match status" value="1"/>
</dbReference>
<keyword evidence="9" id="KW-0276">Fatty acid metabolism</keyword>
<name>A0A385Q476_9FIRM</name>
<dbReference type="GO" id="GO:0008202">
    <property type="term" value="P:steroid metabolic process"/>
    <property type="evidence" value="ECO:0007669"/>
    <property type="project" value="UniProtKB-KW"/>
</dbReference>
<dbReference type="Gene3D" id="3.40.50.720">
    <property type="entry name" value="NAD(P)-binding Rossmann-like Domain"/>
    <property type="match status" value="1"/>
</dbReference>
<evidence type="ECO:0000259" key="10">
    <source>
        <dbReference type="SMART" id="SM00822"/>
    </source>
</evidence>
<evidence type="ECO:0000256" key="3">
    <source>
        <dbReference type="ARBA" id="ARBA00012948"/>
    </source>
</evidence>
<comment type="subunit">
    <text evidence="9">Homotetramer.</text>
</comment>
<dbReference type="InterPro" id="IPR020904">
    <property type="entry name" value="Sc_DH/Rdtase_CS"/>
</dbReference>
<keyword evidence="9" id="KW-0275">Fatty acid biosynthesis</keyword>
<dbReference type="NCBIfam" id="NF009466">
    <property type="entry name" value="PRK12826.1-2"/>
    <property type="match status" value="1"/>
</dbReference>
<dbReference type="PANTHER" id="PTHR42879">
    <property type="entry name" value="3-OXOACYL-(ACYL-CARRIER-PROTEIN) REDUCTASE"/>
    <property type="match status" value="1"/>
</dbReference>
<accession>A0A385Q476</accession>
<evidence type="ECO:0000256" key="1">
    <source>
        <dbReference type="ARBA" id="ARBA00005194"/>
    </source>
</evidence>
<dbReference type="EC" id="1.1.1.100" evidence="3 9"/>
<comment type="pathway">
    <text evidence="1 9">Lipid metabolism; fatty acid biosynthesis.</text>
</comment>
<comment type="function">
    <text evidence="9">Catalyzes the NADPH-dependent reduction of beta-ketoacyl-ACP substrates to beta-hydroxyacyl-ACP products, the first reductive step in the elongation cycle of fatty acid biosynthesis.</text>
</comment>
<dbReference type="InterPro" id="IPR002347">
    <property type="entry name" value="SDR_fam"/>
</dbReference>
<dbReference type="InterPro" id="IPR057326">
    <property type="entry name" value="KR_dom"/>
</dbReference>
<dbReference type="SUPFAM" id="SSF51735">
    <property type="entry name" value="NAD(P)-binding Rossmann-fold domains"/>
    <property type="match status" value="1"/>
</dbReference>
<evidence type="ECO:0000256" key="2">
    <source>
        <dbReference type="ARBA" id="ARBA00006484"/>
    </source>
</evidence>
<proteinExistence type="inferred from homology"/>
<evidence type="ECO:0000256" key="7">
    <source>
        <dbReference type="ARBA" id="ARBA00048508"/>
    </source>
</evidence>
<evidence type="ECO:0000313" key="11">
    <source>
        <dbReference type="EMBL" id="AYB00518.1"/>
    </source>
</evidence>
<keyword evidence="12" id="KW-1185">Reference proteome</keyword>
<dbReference type="InterPro" id="IPR050259">
    <property type="entry name" value="SDR"/>
</dbReference>
<dbReference type="InterPro" id="IPR011284">
    <property type="entry name" value="3oxo_ACP_reduc"/>
</dbReference>
<dbReference type="UniPathway" id="UPA00094"/>
<dbReference type="NCBIfam" id="TIGR01830">
    <property type="entry name" value="3oxo_ACP_reduc"/>
    <property type="match status" value="1"/>
</dbReference>
<dbReference type="FunFam" id="3.40.50.720:FF:000115">
    <property type="entry name" value="3-oxoacyl-[acyl-carrier-protein] reductase FabG"/>
    <property type="match status" value="1"/>
</dbReference>